<dbReference type="Proteomes" id="UP000886595">
    <property type="component" value="Unassembled WGS sequence"/>
</dbReference>
<evidence type="ECO:0000313" key="2">
    <source>
        <dbReference type="Proteomes" id="UP000886595"/>
    </source>
</evidence>
<dbReference type="OrthoDB" id="1112049at2759"/>
<protein>
    <submittedName>
        <fullName evidence="1">Uncharacterized protein</fullName>
    </submittedName>
</protein>
<organism evidence="1 2">
    <name type="scientific">Brassica carinata</name>
    <name type="common">Ethiopian mustard</name>
    <name type="synonym">Abyssinian cabbage</name>
    <dbReference type="NCBI Taxonomy" id="52824"/>
    <lineage>
        <taxon>Eukaryota</taxon>
        <taxon>Viridiplantae</taxon>
        <taxon>Streptophyta</taxon>
        <taxon>Embryophyta</taxon>
        <taxon>Tracheophyta</taxon>
        <taxon>Spermatophyta</taxon>
        <taxon>Magnoliopsida</taxon>
        <taxon>eudicotyledons</taxon>
        <taxon>Gunneridae</taxon>
        <taxon>Pentapetalae</taxon>
        <taxon>rosids</taxon>
        <taxon>malvids</taxon>
        <taxon>Brassicales</taxon>
        <taxon>Brassicaceae</taxon>
        <taxon>Brassiceae</taxon>
        <taxon>Brassica</taxon>
    </lineage>
</organism>
<dbReference type="PANTHER" id="PTHR33116:SF86">
    <property type="entry name" value="REVERSE TRANSCRIPTASE DOMAIN-CONTAINING PROTEIN"/>
    <property type="match status" value="1"/>
</dbReference>
<proteinExistence type="predicted"/>
<dbReference type="EMBL" id="JAAMPC010000013">
    <property type="protein sequence ID" value="KAG2268572.1"/>
    <property type="molecule type" value="Genomic_DNA"/>
</dbReference>
<sequence>MKANRNVVLTDSSPRYNIGSNDEAEGYYLDTSSVSLTVFRAEFSEPRLIDKVWRRTGSNCNLKVSQKISRCRMVLSRWKRTNQTNAKVKILKLQERMEWFQSKPYPCRFMIEAYLAQATVLHRVFEFYGEATGQCINLLKSSISFGDKVDIQTRLLHLPQGGKEILLKSTAGAIPVSAMGCFKLPKTILSKLATMMANYWWSSEPYHRKLHWISWDKMCLPKFLGGMGFKDLECFNQAMLAKQAEKILNNPHCLLARFLKSIYFVDGDFLSSPLGVRSSYAWRSLLFGRDLLQKGLKLRVGNGQRTRVWLDKWVEDPIVGLRAPWIKNNTFDVNLRAEYLIDFEERIWNQHKLRELFVQGEVDIISRCQPVCHRNDFFTWNYNKNGRISVKSAYWLASMEKFKIHHSRSFDYGNGPLRLWRSWPWIVWNLWKRRNELLFRGRGFTLEEVVKKAENETEEWLLAQVMEKEWSVSEKVNKAVDGSKWTPPPSGWLCCNVGVDWSKRDGRVVEDGS</sequence>
<evidence type="ECO:0000313" key="1">
    <source>
        <dbReference type="EMBL" id="KAG2268572.1"/>
    </source>
</evidence>
<name>A0A8X7QFV4_BRACI</name>
<comment type="caution">
    <text evidence="1">The sequence shown here is derived from an EMBL/GenBank/DDBJ whole genome shotgun (WGS) entry which is preliminary data.</text>
</comment>
<accession>A0A8X7QFV4</accession>
<dbReference type="PANTHER" id="PTHR33116">
    <property type="entry name" value="REVERSE TRANSCRIPTASE ZINC-BINDING DOMAIN-CONTAINING PROTEIN-RELATED-RELATED"/>
    <property type="match status" value="1"/>
</dbReference>
<gene>
    <name evidence="1" type="ORF">Bca52824_063127</name>
</gene>
<reference evidence="1 2" key="1">
    <citation type="submission" date="2020-02" db="EMBL/GenBank/DDBJ databases">
        <authorList>
            <person name="Ma Q."/>
            <person name="Huang Y."/>
            <person name="Song X."/>
            <person name="Pei D."/>
        </authorList>
    </citation>
    <scope>NUCLEOTIDE SEQUENCE [LARGE SCALE GENOMIC DNA]</scope>
    <source>
        <strain evidence="1">Sxm20200214</strain>
        <tissue evidence="1">Leaf</tissue>
    </source>
</reference>
<keyword evidence="2" id="KW-1185">Reference proteome</keyword>
<dbReference type="AlphaFoldDB" id="A0A8X7QFV4"/>